<accession>A0A645GB06</accession>
<evidence type="ECO:0000313" key="2">
    <source>
        <dbReference type="EMBL" id="MPN23220.1"/>
    </source>
</evidence>
<protein>
    <submittedName>
        <fullName evidence="2">Uncharacterized protein</fullName>
    </submittedName>
</protein>
<comment type="caution">
    <text evidence="2">The sequence shown here is derived from an EMBL/GenBank/DDBJ whole genome shotgun (WGS) entry which is preliminary data.</text>
</comment>
<organism evidence="2">
    <name type="scientific">bioreactor metagenome</name>
    <dbReference type="NCBI Taxonomy" id="1076179"/>
    <lineage>
        <taxon>unclassified sequences</taxon>
        <taxon>metagenomes</taxon>
        <taxon>ecological metagenomes</taxon>
    </lineage>
</organism>
<sequence length="228" mass="26076">MFRPEADQADQPVEQRPDLLPAEVSQDARVSQIEGVEQRNERRSRHADGPLERPRREALHPVVGAGLNKEQVVRPAFAALPELGEGECSPGDVFQRKQIGILAFPPATRRVFVLPGEDRLKRPLRRRNVEHGVGEVMPGIPPRIFPEKTAPLDAAENLNHARIPDMNSRIPDVFHAGTDCFRRFMHYTLQGTFHKIKEKRHECRHFAEPLGKRTAFRIFRAGRPDRFR</sequence>
<dbReference type="EMBL" id="VSSQ01071666">
    <property type="protein sequence ID" value="MPN23220.1"/>
    <property type="molecule type" value="Genomic_DNA"/>
</dbReference>
<proteinExistence type="predicted"/>
<name>A0A645GB06_9ZZZZ</name>
<dbReference type="AlphaFoldDB" id="A0A645GB06"/>
<evidence type="ECO:0000256" key="1">
    <source>
        <dbReference type="SAM" id="MobiDB-lite"/>
    </source>
</evidence>
<feature type="compositionally biased region" description="Basic and acidic residues" evidence="1">
    <location>
        <begin position="36"/>
        <end position="57"/>
    </location>
</feature>
<feature type="region of interest" description="Disordered" evidence="1">
    <location>
        <begin position="1"/>
        <end position="57"/>
    </location>
</feature>
<reference evidence="2" key="1">
    <citation type="submission" date="2019-08" db="EMBL/GenBank/DDBJ databases">
        <authorList>
            <person name="Kucharzyk K."/>
            <person name="Murdoch R.W."/>
            <person name="Higgins S."/>
            <person name="Loffler F."/>
        </authorList>
    </citation>
    <scope>NUCLEOTIDE SEQUENCE</scope>
</reference>
<gene>
    <name evidence="2" type="ORF">SDC9_170608</name>
</gene>